<feature type="modified residue" description="N6-(pyridoxal phosphate)lysine" evidence="5">
    <location>
        <position position="37"/>
    </location>
</feature>
<name>A0A507ZVP9_9FLAO</name>
<organism evidence="7 8">
    <name type="scientific">Haloflavibacter putidus</name>
    <dbReference type="NCBI Taxonomy" id="2576776"/>
    <lineage>
        <taxon>Bacteria</taxon>
        <taxon>Pseudomonadati</taxon>
        <taxon>Bacteroidota</taxon>
        <taxon>Flavobacteriia</taxon>
        <taxon>Flavobacteriales</taxon>
        <taxon>Flavobacteriaceae</taxon>
        <taxon>Haloflavibacter</taxon>
    </lineage>
</organism>
<dbReference type="OrthoDB" id="9801249at2"/>
<keyword evidence="8" id="KW-1185">Reference proteome</keyword>
<dbReference type="PANTHER" id="PTHR43780">
    <property type="entry name" value="1-AMINOCYCLOPROPANE-1-CARBOXYLATE DEAMINASE-RELATED"/>
    <property type="match status" value="1"/>
</dbReference>
<dbReference type="InterPro" id="IPR036052">
    <property type="entry name" value="TrpB-like_PALP_sf"/>
</dbReference>
<dbReference type="AlphaFoldDB" id="A0A507ZVP9"/>
<evidence type="ECO:0000313" key="8">
    <source>
        <dbReference type="Proteomes" id="UP000317169"/>
    </source>
</evidence>
<dbReference type="PIRSF" id="PIRSF006278">
    <property type="entry name" value="ACCD_DCysDesulf"/>
    <property type="match status" value="1"/>
</dbReference>
<feature type="active site" description="Nucleophile" evidence="4">
    <location>
        <position position="64"/>
    </location>
</feature>
<evidence type="ECO:0000256" key="2">
    <source>
        <dbReference type="ARBA" id="ARBA00008639"/>
    </source>
</evidence>
<dbReference type="SUPFAM" id="SSF53686">
    <property type="entry name" value="Tryptophan synthase beta subunit-like PLP-dependent enzymes"/>
    <property type="match status" value="1"/>
</dbReference>
<evidence type="ECO:0000256" key="3">
    <source>
        <dbReference type="ARBA" id="ARBA00022898"/>
    </source>
</evidence>
<dbReference type="Pfam" id="PF00291">
    <property type="entry name" value="PALP"/>
    <property type="match status" value="1"/>
</dbReference>
<dbReference type="RefSeq" id="WP_141421046.1">
    <property type="nucleotide sequence ID" value="NZ_VIAR01000003.1"/>
</dbReference>
<comment type="cofactor">
    <cofactor evidence="1">
        <name>pyridoxal 5'-phosphate</name>
        <dbReference type="ChEBI" id="CHEBI:597326"/>
    </cofactor>
</comment>
<evidence type="ECO:0000256" key="4">
    <source>
        <dbReference type="PIRSR" id="PIRSR006278-1"/>
    </source>
</evidence>
<feature type="domain" description="Tryptophan synthase beta chain-like PALP" evidence="6">
    <location>
        <begin position="17"/>
        <end position="285"/>
    </location>
</feature>
<evidence type="ECO:0000256" key="5">
    <source>
        <dbReference type="PIRSR" id="PIRSR006278-2"/>
    </source>
</evidence>
<protein>
    <submittedName>
        <fullName evidence="7">1-aminocyclopropane-1-carboxylate deaminase/D-cysteine desulfhydrase</fullName>
    </submittedName>
</protein>
<dbReference type="Proteomes" id="UP000317169">
    <property type="component" value="Unassembled WGS sequence"/>
</dbReference>
<accession>A0A507ZVP9</accession>
<evidence type="ECO:0000256" key="1">
    <source>
        <dbReference type="ARBA" id="ARBA00001933"/>
    </source>
</evidence>
<reference evidence="7 8" key="1">
    <citation type="submission" date="2019-06" db="EMBL/GenBank/DDBJ databases">
        <title>Flavibacter putida gen. nov., sp. nov., a novel marine bacterium of the family Flavobacteriaceae isolated from coastal seawater.</title>
        <authorList>
            <person name="Feng X."/>
        </authorList>
    </citation>
    <scope>NUCLEOTIDE SEQUENCE [LARGE SCALE GENOMIC DNA]</scope>
    <source>
        <strain evidence="7 8">PLHSN227</strain>
    </source>
</reference>
<keyword evidence="3 5" id="KW-0663">Pyridoxal phosphate</keyword>
<dbReference type="PANTHER" id="PTHR43780:SF2">
    <property type="entry name" value="1-AMINOCYCLOPROPANE-1-CARBOXYLATE DEAMINASE-RELATED"/>
    <property type="match status" value="1"/>
</dbReference>
<gene>
    <name evidence="7" type="ORF">FKR84_04550</name>
</gene>
<evidence type="ECO:0000259" key="6">
    <source>
        <dbReference type="Pfam" id="PF00291"/>
    </source>
</evidence>
<dbReference type="InterPro" id="IPR001926">
    <property type="entry name" value="TrpB-like_PALP"/>
</dbReference>
<dbReference type="EMBL" id="VIAR01000003">
    <property type="protein sequence ID" value="TQD39768.1"/>
    <property type="molecule type" value="Genomic_DNA"/>
</dbReference>
<proteinExistence type="inferred from homology"/>
<dbReference type="GO" id="GO:0019148">
    <property type="term" value="F:D-cysteine desulfhydrase activity"/>
    <property type="evidence" value="ECO:0007669"/>
    <property type="project" value="TreeGrafter"/>
</dbReference>
<dbReference type="Gene3D" id="3.40.50.1100">
    <property type="match status" value="2"/>
</dbReference>
<dbReference type="InterPro" id="IPR027278">
    <property type="entry name" value="ACCD_DCysDesulf"/>
</dbReference>
<comment type="caution">
    <text evidence="7">The sequence shown here is derived from an EMBL/GenBank/DDBJ whole genome shotgun (WGS) entry which is preliminary data.</text>
</comment>
<comment type="similarity">
    <text evidence="2">Belongs to the ACC deaminase/D-cysteine desulfhydrase family.</text>
</comment>
<evidence type="ECO:0000313" key="7">
    <source>
        <dbReference type="EMBL" id="TQD39768.1"/>
    </source>
</evidence>
<sequence length="306" mass="34223">MLKAQQKSVNHFICELQGVQVWLKREDLLHSLVSGNKFRKLKYNLQAAKDENHSKVLTFGGAFSNHILATAAAAQEENLQSIGIIRGDELGGKNLENTLAHNPTLRQAKQMGMQFHFVSRSDYRKKHELNFINALRGIFSDFYLIPEGGTNNLAIKGCEEILTEEDKNFDVVSVAVGTGGTISGLINSASVKQKIMGFPALKGNFLQDEISKNVKKENWQLILNYHFGGYAKTNEALIAFINAFKEKYCVTLDPIYTGKMMYGLFDLIKNDYFKENTRILAIHTGGLQGIAGMNKNLRKKGKTCLL</sequence>